<proteinExistence type="predicted"/>
<feature type="compositionally biased region" description="Low complexity" evidence="1">
    <location>
        <begin position="82"/>
        <end position="93"/>
    </location>
</feature>
<dbReference type="EMBL" id="CAXAMM010030779">
    <property type="protein sequence ID" value="CAK9067047.1"/>
    <property type="molecule type" value="Genomic_DNA"/>
</dbReference>
<reference evidence="2 3" key="1">
    <citation type="submission" date="2024-02" db="EMBL/GenBank/DDBJ databases">
        <authorList>
            <person name="Chen Y."/>
            <person name="Shah S."/>
            <person name="Dougan E. K."/>
            <person name="Thang M."/>
            <person name="Chan C."/>
        </authorList>
    </citation>
    <scope>NUCLEOTIDE SEQUENCE [LARGE SCALE GENOMIC DNA]</scope>
</reference>
<sequence>MATAKPQLPGRLNELKSDAADQEVWAKSKARQTYRKSVLAAQSNKSSSDSEDGEKPVPTTPKAEASKEGSQSREGSEDKGPRLSNSSRTRSPSGGSGSYQARRTAAKAKAAAANAA</sequence>
<feature type="compositionally biased region" description="Basic and acidic residues" evidence="1">
    <location>
        <begin position="64"/>
        <end position="81"/>
    </location>
</feature>
<gene>
    <name evidence="2" type="ORF">SCF082_LOCUS34010</name>
</gene>
<evidence type="ECO:0000256" key="1">
    <source>
        <dbReference type="SAM" id="MobiDB-lite"/>
    </source>
</evidence>
<protein>
    <submittedName>
        <fullName evidence="2">Uncharacterized protein</fullName>
    </submittedName>
</protein>
<feature type="region of interest" description="Disordered" evidence="1">
    <location>
        <begin position="1"/>
        <end position="116"/>
    </location>
</feature>
<keyword evidence="3" id="KW-1185">Reference proteome</keyword>
<name>A0ABP0NTD7_9DINO</name>
<dbReference type="Proteomes" id="UP001642464">
    <property type="component" value="Unassembled WGS sequence"/>
</dbReference>
<organism evidence="2 3">
    <name type="scientific">Durusdinium trenchii</name>
    <dbReference type="NCBI Taxonomy" id="1381693"/>
    <lineage>
        <taxon>Eukaryota</taxon>
        <taxon>Sar</taxon>
        <taxon>Alveolata</taxon>
        <taxon>Dinophyceae</taxon>
        <taxon>Suessiales</taxon>
        <taxon>Symbiodiniaceae</taxon>
        <taxon>Durusdinium</taxon>
    </lineage>
</organism>
<evidence type="ECO:0000313" key="2">
    <source>
        <dbReference type="EMBL" id="CAK9067047.1"/>
    </source>
</evidence>
<accession>A0ABP0NTD7</accession>
<evidence type="ECO:0000313" key="3">
    <source>
        <dbReference type="Proteomes" id="UP001642464"/>
    </source>
</evidence>
<comment type="caution">
    <text evidence="2">The sequence shown here is derived from an EMBL/GenBank/DDBJ whole genome shotgun (WGS) entry which is preliminary data.</text>
</comment>
<feature type="compositionally biased region" description="Low complexity" evidence="1">
    <location>
        <begin position="101"/>
        <end position="116"/>
    </location>
</feature>